<protein>
    <submittedName>
        <fullName evidence="1">NCAIR mutase (PurE)-related protein</fullName>
    </submittedName>
</protein>
<organism evidence="1 2">
    <name type="scientific">Kutzneria kofuensis</name>
    <dbReference type="NCBI Taxonomy" id="103725"/>
    <lineage>
        <taxon>Bacteria</taxon>
        <taxon>Bacillati</taxon>
        <taxon>Actinomycetota</taxon>
        <taxon>Actinomycetes</taxon>
        <taxon>Pseudonocardiales</taxon>
        <taxon>Pseudonocardiaceae</taxon>
        <taxon>Kutzneria</taxon>
    </lineage>
</organism>
<proteinExistence type="predicted"/>
<name>A0A7W9KTU5_9PSEU</name>
<accession>A0A7W9KTU5</accession>
<evidence type="ECO:0000313" key="1">
    <source>
        <dbReference type="EMBL" id="MBB5897859.1"/>
    </source>
</evidence>
<dbReference type="RefSeq" id="WP_246490213.1">
    <property type="nucleotide sequence ID" value="NZ_BAAAWY010000026.1"/>
</dbReference>
<dbReference type="EMBL" id="JACHIR010000004">
    <property type="protein sequence ID" value="MBB5897859.1"/>
    <property type="molecule type" value="Genomic_DNA"/>
</dbReference>
<sequence length="69" mass="7272">MTRGSTDAASADLGFARIDLDREGRQGLPEVVYGPGKEPADIAAVTRRSCRAVTQHMSDSGARTRGGKP</sequence>
<dbReference type="AlphaFoldDB" id="A0A7W9KTU5"/>
<reference evidence="1 2" key="1">
    <citation type="submission" date="2020-08" db="EMBL/GenBank/DDBJ databases">
        <title>Sequencing the genomes of 1000 actinobacteria strains.</title>
        <authorList>
            <person name="Klenk H.-P."/>
        </authorList>
    </citation>
    <scope>NUCLEOTIDE SEQUENCE [LARGE SCALE GENOMIC DNA]</scope>
    <source>
        <strain evidence="1 2">DSM 43851</strain>
    </source>
</reference>
<comment type="caution">
    <text evidence="1">The sequence shown here is derived from an EMBL/GenBank/DDBJ whole genome shotgun (WGS) entry which is preliminary data.</text>
</comment>
<evidence type="ECO:0000313" key="2">
    <source>
        <dbReference type="Proteomes" id="UP000585638"/>
    </source>
</evidence>
<dbReference type="Proteomes" id="UP000585638">
    <property type="component" value="Unassembled WGS sequence"/>
</dbReference>
<gene>
    <name evidence="1" type="ORF">BJ998_009118</name>
</gene>
<keyword evidence="2" id="KW-1185">Reference proteome</keyword>